<keyword evidence="1" id="KW-1133">Transmembrane helix</keyword>
<protein>
    <recommendedName>
        <fullName evidence="2">HTTM domain-containing protein</fullName>
    </recommendedName>
</protein>
<feature type="non-terminal residue" evidence="3">
    <location>
        <position position="193"/>
    </location>
</feature>
<feature type="domain" description="HTTM" evidence="2">
    <location>
        <begin position="54"/>
        <end position="187"/>
    </location>
</feature>
<feature type="transmembrane region" description="Helical" evidence="1">
    <location>
        <begin position="20"/>
        <end position="40"/>
    </location>
</feature>
<proteinExistence type="predicted"/>
<dbReference type="InterPro" id="IPR052964">
    <property type="entry name" value="Sporulation_signal_mat"/>
</dbReference>
<sequence>MNRFFYELVSAKPLSFFRAIWGMFLIYYYLDAYWILQFYYGPEGIHDTAGLGTTPPILQWSLFYYLSPQPVMFPLIYGLALLSSLGLCLGLKIRACSVVSWICTISLITPLHWGSNGADGVVKILAFLFMVCGVAGHTAHYFGLDAARHREKDELEKDALLIPSWTYRLFQIQLCAIYFSSALHKAGATQWKS</sequence>
<evidence type="ECO:0000259" key="2">
    <source>
        <dbReference type="Pfam" id="PF05090"/>
    </source>
</evidence>
<gene>
    <name evidence="3" type="ORF">METZ01_LOCUS473597</name>
</gene>
<keyword evidence="1" id="KW-0812">Transmembrane</keyword>
<dbReference type="AlphaFoldDB" id="A0A383BLR1"/>
<dbReference type="EMBL" id="UINC01201411">
    <property type="protein sequence ID" value="SVE20743.1"/>
    <property type="molecule type" value="Genomic_DNA"/>
</dbReference>
<dbReference type="PANTHER" id="PTHR39535">
    <property type="entry name" value="SPORULATION-DELAYING PROTEIN SDPB"/>
    <property type="match status" value="1"/>
</dbReference>
<dbReference type="PANTHER" id="PTHR39535:SF2">
    <property type="entry name" value="HTTM DOMAIN-CONTAINING PROTEIN"/>
    <property type="match status" value="1"/>
</dbReference>
<feature type="transmembrane region" description="Helical" evidence="1">
    <location>
        <begin position="71"/>
        <end position="91"/>
    </location>
</feature>
<accession>A0A383BLR1</accession>
<reference evidence="3" key="1">
    <citation type="submission" date="2018-05" db="EMBL/GenBank/DDBJ databases">
        <authorList>
            <person name="Lanie J.A."/>
            <person name="Ng W.-L."/>
            <person name="Kazmierczak K.M."/>
            <person name="Andrzejewski T.M."/>
            <person name="Davidsen T.M."/>
            <person name="Wayne K.J."/>
            <person name="Tettelin H."/>
            <person name="Glass J.I."/>
            <person name="Rusch D."/>
            <person name="Podicherti R."/>
            <person name="Tsui H.-C.T."/>
            <person name="Winkler M.E."/>
        </authorList>
    </citation>
    <scope>NUCLEOTIDE SEQUENCE</scope>
</reference>
<name>A0A383BLR1_9ZZZZ</name>
<keyword evidence="1" id="KW-0472">Membrane</keyword>
<organism evidence="3">
    <name type="scientific">marine metagenome</name>
    <dbReference type="NCBI Taxonomy" id="408172"/>
    <lineage>
        <taxon>unclassified sequences</taxon>
        <taxon>metagenomes</taxon>
        <taxon>ecological metagenomes</taxon>
    </lineage>
</organism>
<evidence type="ECO:0000313" key="3">
    <source>
        <dbReference type="EMBL" id="SVE20743.1"/>
    </source>
</evidence>
<feature type="transmembrane region" description="Helical" evidence="1">
    <location>
        <begin position="121"/>
        <end position="142"/>
    </location>
</feature>
<feature type="transmembrane region" description="Helical" evidence="1">
    <location>
        <begin position="98"/>
        <end position="115"/>
    </location>
</feature>
<dbReference type="InterPro" id="IPR053934">
    <property type="entry name" value="HTTM_dom"/>
</dbReference>
<dbReference type="Pfam" id="PF05090">
    <property type="entry name" value="HTTM"/>
    <property type="match status" value="1"/>
</dbReference>
<evidence type="ECO:0000256" key="1">
    <source>
        <dbReference type="SAM" id="Phobius"/>
    </source>
</evidence>